<proteinExistence type="predicted"/>
<organism evidence="5 6">
    <name type="scientific">Aspergillus cristatus</name>
    <name type="common">Chinese Fuzhuan brick tea-fermentation fungus</name>
    <name type="synonym">Eurotium cristatum</name>
    <dbReference type="NCBI Taxonomy" id="573508"/>
    <lineage>
        <taxon>Eukaryota</taxon>
        <taxon>Fungi</taxon>
        <taxon>Dikarya</taxon>
        <taxon>Ascomycota</taxon>
        <taxon>Pezizomycotina</taxon>
        <taxon>Eurotiomycetes</taxon>
        <taxon>Eurotiomycetidae</taxon>
        <taxon>Eurotiales</taxon>
        <taxon>Aspergillaceae</taxon>
        <taxon>Aspergillus</taxon>
        <taxon>Aspergillus subgen. Aspergillus</taxon>
    </lineage>
</organism>
<keyword evidence="2" id="KW-0547">Nucleotide-binding</keyword>
<feature type="domain" description="Protein kinase" evidence="4">
    <location>
        <begin position="1"/>
        <end position="173"/>
    </location>
</feature>
<dbReference type="Gene3D" id="1.10.510.10">
    <property type="entry name" value="Transferase(Phosphotransferase) domain 1"/>
    <property type="match status" value="1"/>
</dbReference>
<dbReference type="VEuPathDB" id="FungiDB:SI65_06410"/>
<dbReference type="InterPro" id="IPR011009">
    <property type="entry name" value="Kinase-like_dom_sf"/>
</dbReference>
<accession>A0A1E3BCC3</accession>
<keyword evidence="1" id="KW-0723">Serine/threonine-protein kinase</keyword>
<keyword evidence="1" id="KW-0808">Transferase</keyword>
<keyword evidence="3" id="KW-0067">ATP-binding</keyword>
<dbReference type="Pfam" id="PF00069">
    <property type="entry name" value="Pkinase"/>
    <property type="match status" value="1"/>
</dbReference>
<sequence>MLPEARIFMSDFGESFMPSTTARHYSNTPVLSAPPEVRFAPQTPLLFLADIWSLACTAWSIFDAKPPFEGFAPTDDWMTREHVTVLGKLPPQWWEKDARLQWFNEDGTRNYDRLGTPWAERFESFVQKARSRNGMELVGQEERSALLAILRAMLAFRPEKRLTAEEALNSRWMKEWAVPEFERMKKMESED</sequence>
<keyword evidence="6" id="KW-1185">Reference proteome</keyword>
<evidence type="ECO:0000313" key="5">
    <source>
        <dbReference type="EMBL" id="ODM18538.1"/>
    </source>
</evidence>
<evidence type="ECO:0000313" key="6">
    <source>
        <dbReference type="Proteomes" id="UP000094569"/>
    </source>
</evidence>
<evidence type="ECO:0000256" key="2">
    <source>
        <dbReference type="ARBA" id="ARBA00022741"/>
    </source>
</evidence>
<evidence type="ECO:0000256" key="1">
    <source>
        <dbReference type="ARBA" id="ARBA00022527"/>
    </source>
</evidence>
<comment type="caution">
    <text evidence="5">The sequence shown here is derived from an EMBL/GenBank/DDBJ whole genome shotgun (WGS) entry which is preliminary data.</text>
</comment>
<keyword evidence="1" id="KW-0418">Kinase</keyword>
<evidence type="ECO:0000256" key="3">
    <source>
        <dbReference type="ARBA" id="ARBA00022840"/>
    </source>
</evidence>
<dbReference type="PROSITE" id="PS50011">
    <property type="entry name" value="PROTEIN_KINASE_DOM"/>
    <property type="match status" value="1"/>
</dbReference>
<dbReference type="EMBL" id="JXNT01000006">
    <property type="protein sequence ID" value="ODM18538.1"/>
    <property type="molecule type" value="Genomic_DNA"/>
</dbReference>
<dbReference type="OrthoDB" id="5979581at2759"/>
<gene>
    <name evidence="5" type="ORF">SI65_06410</name>
</gene>
<dbReference type="PANTHER" id="PTHR24055">
    <property type="entry name" value="MITOGEN-ACTIVATED PROTEIN KINASE"/>
    <property type="match status" value="1"/>
</dbReference>
<dbReference type="InterPro" id="IPR050117">
    <property type="entry name" value="MAPK"/>
</dbReference>
<dbReference type="STRING" id="573508.A0A1E3BCC3"/>
<evidence type="ECO:0000259" key="4">
    <source>
        <dbReference type="PROSITE" id="PS50011"/>
    </source>
</evidence>
<dbReference type="GO" id="GO:0005524">
    <property type="term" value="F:ATP binding"/>
    <property type="evidence" value="ECO:0007669"/>
    <property type="project" value="UniProtKB-KW"/>
</dbReference>
<name>A0A1E3BCC3_ASPCR</name>
<dbReference type="InterPro" id="IPR000719">
    <property type="entry name" value="Prot_kinase_dom"/>
</dbReference>
<dbReference type="AlphaFoldDB" id="A0A1E3BCC3"/>
<dbReference type="GO" id="GO:0004674">
    <property type="term" value="F:protein serine/threonine kinase activity"/>
    <property type="evidence" value="ECO:0007669"/>
    <property type="project" value="UniProtKB-KW"/>
</dbReference>
<dbReference type="SUPFAM" id="SSF56112">
    <property type="entry name" value="Protein kinase-like (PK-like)"/>
    <property type="match status" value="1"/>
</dbReference>
<protein>
    <recommendedName>
        <fullName evidence="4">Protein kinase domain-containing protein</fullName>
    </recommendedName>
</protein>
<dbReference type="Proteomes" id="UP000094569">
    <property type="component" value="Unassembled WGS sequence"/>
</dbReference>
<reference evidence="5 6" key="1">
    <citation type="journal article" date="2016" name="BMC Genomics">
        <title>Comparative genomic and transcriptomic analyses of the Fuzhuan brick tea-fermentation fungus Aspergillus cristatus.</title>
        <authorList>
            <person name="Ge Y."/>
            <person name="Wang Y."/>
            <person name="Liu Y."/>
            <person name="Tan Y."/>
            <person name="Ren X."/>
            <person name="Zhang X."/>
            <person name="Hyde K.D."/>
            <person name="Liu Y."/>
            <person name="Liu Z."/>
        </authorList>
    </citation>
    <scope>NUCLEOTIDE SEQUENCE [LARGE SCALE GENOMIC DNA]</scope>
    <source>
        <strain evidence="5 6">GZAAS20.1005</strain>
    </source>
</reference>